<dbReference type="EMBL" id="JAUTXU010000013">
    <property type="protein sequence ID" value="KAK3722533.1"/>
    <property type="molecule type" value="Genomic_DNA"/>
</dbReference>
<sequence>MTLLLRQGRSLFTTRSRLHTAFSPKTTGFGAHHQCSHLHLGSFGASTSALTKVALRPSRIDSYRTGNTEIRSNSSVGTEPGTYSQPSRSSSGPEGESEIKVIDYSDKQITEHDVASTSLESWLRDNRKPDWAVSRWIYINGLNAEVIQSLGAHKGLHPLAIEDVLDGNTPAKVDWYDDHCFMELSLQKLVPIERRTSEETQAEKTPSGSTELYERKQLQQRAKWRTLLHGRYAVSAEQVSIFLTSENTVITIFEASGGDVLKPILRRLNSPQTVVRSSNDPSILVQAVIDVVVDLSLPIGRAVNEIFGELEDAVLSTPTIGQSKQLYVLRSALTLLMDNIIATQGLVKTLIDHRPLSPSSEAGGVPSSTASKTHGLSTNVQISPTSQVYLQDVHDHIAALSNSTHMSIRSADNLTSLIFNTIAATQNESVRQLTLVSSFFLPLTFLTGYFGMNFDPMPIVNNNSDVMFWYIAGPLMLGMSAVLGTRAARRRSLPWKRTQMPRERQRSG</sequence>
<name>A0ACC3NUL3_9PEZI</name>
<protein>
    <submittedName>
        <fullName evidence="1">Uncharacterized protein</fullName>
    </submittedName>
</protein>
<gene>
    <name evidence="1" type="ORF">LTR37_002525</name>
</gene>
<keyword evidence="2" id="KW-1185">Reference proteome</keyword>
<proteinExistence type="predicted"/>
<organism evidence="1 2">
    <name type="scientific">Vermiconidia calcicola</name>
    <dbReference type="NCBI Taxonomy" id="1690605"/>
    <lineage>
        <taxon>Eukaryota</taxon>
        <taxon>Fungi</taxon>
        <taxon>Dikarya</taxon>
        <taxon>Ascomycota</taxon>
        <taxon>Pezizomycotina</taxon>
        <taxon>Dothideomycetes</taxon>
        <taxon>Dothideomycetidae</taxon>
        <taxon>Mycosphaerellales</taxon>
        <taxon>Extremaceae</taxon>
        <taxon>Vermiconidia</taxon>
    </lineage>
</organism>
<accession>A0ACC3NUL3</accession>
<evidence type="ECO:0000313" key="2">
    <source>
        <dbReference type="Proteomes" id="UP001281147"/>
    </source>
</evidence>
<comment type="caution">
    <text evidence="1">The sequence shown here is derived from an EMBL/GenBank/DDBJ whole genome shotgun (WGS) entry which is preliminary data.</text>
</comment>
<reference evidence="1" key="1">
    <citation type="submission" date="2023-07" db="EMBL/GenBank/DDBJ databases">
        <title>Black Yeasts Isolated from many extreme environments.</title>
        <authorList>
            <person name="Coleine C."/>
            <person name="Stajich J.E."/>
            <person name="Selbmann L."/>
        </authorList>
    </citation>
    <scope>NUCLEOTIDE SEQUENCE</scope>
    <source>
        <strain evidence="1">CCFEE 5714</strain>
    </source>
</reference>
<evidence type="ECO:0000313" key="1">
    <source>
        <dbReference type="EMBL" id="KAK3722533.1"/>
    </source>
</evidence>
<dbReference type="Proteomes" id="UP001281147">
    <property type="component" value="Unassembled WGS sequence"/>
</dbReference>